<dbReference type="Proteomes" id="UP000697107">
    <property type="component" value="Unassembled WGS sequence"/>
</dbReference>
<dbReference type="VEuPathDB" id="FungiDB:PC110_g19881"/>
<evidence type="ECO:0000313" key="2">
    <source>
        <dbReference type="EMBL" id="KAG2817108.1"/>
    </source>
</evidence>
<dbReference type="Proteomes" id="UP000760860">
    <property type="component" value="Unassembled WGS sequence"/>
</dbReference>
<name>A0A329RAI6_9STRA</name>
<evidence type="ECO:0000313" key="10">
    <source>
        <dbReference type="Proteomes" id="UP000251314"/>
    </source>
</evidence>
<dbReference type="EMBL" id="MJFZ01001579">
    <property type="protein sequence ID" value="RAW21746.1"/>
    <property type="molecule type" value="Genomic_DNA"/>
</dbReference>
<evidence type="ECO:0000313" key="3">
    <source>
        <dbReference type="EMBL" id="KAG2878874.1"/>
    </source>
</evidence>
<evidence type="ECO:0000313" key="6">
    <source>
        <dbReference type="EMBL" id="KAG3203875.1"/>
    </source>
</evidence>
<comment type="caution">
    <text evidence="7">The sequence shown here is derived from an EMBL/GenBank/DDBJ whole genome shotgun (WGS) entry which is preliminary data.</text>
</comment>
<dbReference type="Proteomes" id="UP000774804">
    <property type="component" value="Unassembled WGS sequence"/>
</dbReference>
<dbReference type="EMBL" id="MJFZ01001011">
    <property type="protein sequence ID" value="RAW23687.1"/>
    <property type="molecule type" value="Genomic_DNA"/>
</dbReference>
<reference evidence="2" key="2">
    <citation type="submission" date="2018-10" db="EMBL/GenBank/DDBJ databases">
        <title>Effector identification in a new, highly contiguous assembly of the strawberry crown rot pathogen Phytophthora cactorum.</title>
        <authorList>
            <person name="Armitage A.D."/>
            <person name="Nellist C.F."/>
            <person name="Bates H."/>
            <person name="Vickerstaff R.J."/>
            <person name="Harrison R.J."/>
        </authorList>
    </citation>
    <scope>NUCLEOTIDE SEQUENCE</scope>
    <source>
        <strain evidence="2">15-7</strain>
        <strain evidence="3">4032</strain>
        <strain evidence="4">4040</strain>
        <strain evidence="5">P415</strain>
        <strain evidence="6">P421</strain>
    </source>
</reference>
<dbReference type="EMBL" id="RCMK01002051">
    <property type="protein sequence ID" value="KAG2885210.1"/>
    <property type="molecule type" value="Genomic_DNA"/>
</dbReference>
<evidence type="ECO:0000313" key="4">
    <source>
        <dbReference type="EMBL" id="KAG2885210.1"/>
    </source>
</evidence>
<gene>
    <name evidence="9" type="ORF">PC110_g19881</name>
    <name evidence="8" type="ORF">PC110_g21812</name>
    <name evidence="7" type="ORF">PC110_g22109</name>
    <name evidence="2" type="ORF">PC113_g23007</name>
    <name evidence="3" type="ORF">PC115_g22948</name>
    <name evidence="4" type="ORF">PC117_g25633</name>
    <name evidence="5" type="ORF">PC118_g23102</name>
    <name evidence="6" type="ORF">PC129_g22690</name>
</gene>
<evidence type="ECO:0000256" key="1">
    <source>
        <dbReference type="SAM" id="MobiDB-lite"/>
    </source>
</evidence>
<dbReference type="EMBL" id="RCMV01002196">
    <property type="protein sequence ID" value="KAG3203875.1"/>
    <property type="molecule type" value="Genomic_DNA"/>
</dbReference>
<dbReference type="VEuPathDB" id="FungiDB:PC110_g22109"/>
<accession>A0A329RAI6</accession>
<proteinExistence type="predicted"/>
<dbReference type="EMBL" id="MJFZ01001760">
    <property type="protein sequence ID" value="RAW21450.1"/>
    <property type="molecule type" value="Genomic_DNA"/>
</dbReference>
<feature type="region of interest" description="Disordered" evidence="1">
    <location>
        <begin position="73"/>
        <end position="126"/>
    </location>
</feature>
<protein>
    <submittedName>
        <fullName evidence="7">Uncharacterized protein</fullName>
    </submittedName>
</protein>
<feature type="compositionally biased region" description="Basic residues" evidence="1">
    <location>
        <begin position="100"/>
        <end position="113"/>
    </location>
</feature>
<dbReference type="EMBL" id="RCMI01002082">
    <property type="protein sequence ID" value="KAG2878874.1"/>
    <property type="molecule type" value="Genomic_DNA"/>
</dbReference>
<dbReference type="AlphaFoldDB" id="A0A329RAI6"/>
<sequence>MISRIPEVLYTPNNSAIAKEERNSEEPSVAEVSSAESILKTSLIGTRLETGQGVRIKELRRRTQEIPASRVMATSSKGTMEVQLGGLRPNYERSPSSREHKTHKTSTRWKYKQSKGDGFRKLKTKN</sequence>
<feature type="compositionally biased region" description="Low complexity" evidence="1">
    <location>
        <begin position="26"/>
        <end position="35"/>
    </location>
</feature>
<evidence type="ECO:0000313" key="5">
    <source>
        <dbReference type="EMBL" id="KAG2959279.1"/>
    </source>
</evidence>
<dbReference type="VEuPathDB" id="FungiDB:PC110_g21812"/>
<dbReference type="EMBL" id="RCMG01001951">
    <property type="protein sequence ID" value="KAG2817108.1"/>
    <property type="molecule type" value="Genomic_DNA"/>
</dbReference>
<reference evidence="7 10" key="1">
    <citation type="submission" date="2018-01" db="EMBL/GenBank/DDBJ databases">
        <title>Draft genome of the strawberry crown rot pathogen Phytophthora cactorum.</title>
        <authorList>
            <person name="Armitage A.D."/>
            <person name="Lysoe E."/>
            <person name="Nellist C.F."/>
            <person name="Harrison R.J."/>
            <person name="Brurberg M.B."/>
        </authorList>
    </citation>
    <scope>NUCLEOTIDE SEQUENCE [LARGE SCALE GENOMIC DNA]</scope>
    <source>
        <strain evidence="7 10">10300</strain>
    </source>
</reference>
<organism evidence="7 10">
    <name type="scientific">Phytophthora cactorum</name>
    <dbReference type="NCBI Taxonomy" id="29920"/>
    <lineage>
        <taxon>Eukaryota</taxon>
        <taxon>Sar</taxon>
        <taxon>Stramenopiles</taxon>
        <taxon>Oomycota</taxon>
        <taxon>Peronosporomycetes</taxon>
        <taxon>Peronosporales</taxon>
        <taxon>Peronosporaceae</taxon>
        <taxon>Phytophthora</taxon>
    </lineage>
</organism>
<feature type="region of interest" description="Disordered" evidence="1">
    <location>
        <begin position="16"/>
        <end position="35"/>
    </location>
</feature>
<dbReference type="EMBL" id="RCML01002035">
    <property type="protein sequence ID" value="KAG2959279.1"/>
    <property type="molecule type" value="Genomic_DNA"/>
</dbReference>
<evidence type="ECO:0000313" key="9">
    <source>
        <dbReference type="EMBL" id="RAW23687.1"/>
    </source>
</evidence>
<keyword evidence="10" id="KW-1185">Reference proteome</keyword>
<dbReference type="Proteomes" id="UP000735874">
    <property type="component" value="Unassembled WGS sequence"/>
</dbReference>
<evidence type="ECO:0000313" key="7">
    <source>
        <dbReference type="EMBL" id="RAW21450.1"/>
    </source>
</evidence>
<dbReference type="Proteomes" id="UP000251314">
    <property type="component" value="Unassembled WGS sequence"/>
</dbReference>
<evidence type="ECO:0000313" key="8">
    <source>
        <dbReference type="EMBL" id="RAW21746.1"/>
    </source>
</evidence>
<dbReference type="Proteomes" id="UP000736787">
    <property type="component" value="Unassembled WGS sequence"/>
</dbReference>